<gene>
    <name evidence="1" type="ORF">COCCADRAFT_108027</name>
</gene>
<evidence type="ECO:0000313" key="1">
    <source>
        <dbReference type="EMBL" id="EUC28869.1"/>
    </source>
</evidence>
<accession>W6Y1I8</accession>
<proteinExistence type="predicted"/>
<dbReference type="GeneID" id="19143666"/>
<keyword evidence="2" id="KW-1185">Reference proteome</keyword>
<dbReference type="EMBL" id="KI964782">
    <property type="protein sequence ID" value="EUC28869.1"/>
    <property type="molecule type" value="Genomic_DNA"/>
</dbReference>
<name>W6Y1I8_COCC2</name>
<reference evidence="1 2" key="1">
    <citation type="journal article" date="2013" name="PLoS Genet.">
        <title>Comparative genome structure, secondary metabolite, and effector coding capacity across Cochliobolus pathogens.</title>
        <authorList>
            <person name="Condon B.J."/>
            <person name="Leng Y."/>
            <person name="Wu D."/>
            <person name="Bushley K.E."/>
            <person name="Ohm R.A."/>
            <person name="Otillar R."/>
            <person name="Martin J."/>
            <person name="Schackwitz W."/>
            <person name="Grimwood J."/>
            <person name="MohdZainudin N."/>
            <person name="Xue C."/>
            <person name="Wang R."/>
            <person name="Manning V.A."/>
            <person name="Dhillon B."/>
            <person name="Tu Z.J."/>
            <person name="Steffenson B.J."/>
            <person name="Salamov A."/>
            <person name="Sun H."/>
            <person name="Lowry S."/>
            <person name="LaButti K."/>
            <person name="Han J."/>
            <person name="Copeland A."/>
            <person name="Lindquist E."/>
            <person name="Barry K."/>
            <person name="Schmutz J."/>
            <person name="Baker S.E."/>
            <person name="Ciuffetti L.M."/>
            <person name="Grigoriev I.V."/>
            <person name="Zhong S."/>
            <person name="Turgeon B.G."/>
        </authorList>
    </citation>
    <scope>NUCLEOTIDE SEQUENCE [LARGE SCALE GENOMIC DNA]</scope>
    <source>
        <strain evidence="1 2">26-R-13</strain>
    </source>
</reference>
<sequence length="61" mass="6952">ERFSILCTNWVAPDPGRDIPPEHPNGLGDPTFAAPTRCNSLLQYISLPKRFQRRTNLFNPD</sequence>
<dbReference type="RefSeq" id="XP_007716840.1">
    <property type="nucleotide sequence ID" value="XM_007718650.1"/>
</dbReference>
<organism evidence="1 2">
    <name type="scientific">Cochliobolus carbonum (strain 26-R-13)</name>
    <name type="common">Maize leaf spot fungus</name>
    <name type="synonym">Bipolaris zeicola</name>
    <dbReference type="NCBI Taxonomy" id="930089"/>
    <lineage>
        <taxon>Eukaryota</taxon>
        <taxon>Fungi</taxon>
        <taxon>Dikarya</taxon>
        <taxon>Ascomycota</taxon>
        <taxon>Pezizomycotina</taxon>
        <taxon>Dothideomycetes</taxon>
        <taxon>Pleosporomycetidae</taxon>
        <taxon>Pleosporales</taxon>
        <taxon>Pleosporineae</taxon>
        <taxon>Pleosporaceae</taxon>
        <taxon>Bipolaris</taxon>
    </lineage>
</organism>
<feature type="non-terminal residue" evidence="1">
    <location>
        <position position="1"/>
    </location>
</feature>
<dbReference type="Proteomes" id="UP000053841">
    <property type="component" value="Unassembled WGS sequence"/>
</dbReference>
<dbReference type="AlphaFoldDB" id="W6Y1I8"/>
<protein>
    <submittedName>
        <fullName evidence="1">Uncharacterized protein</fullName>
    </submittedName>
</protein>
<dbReference type="HOGENOM" id="CLU_2928868_0_0_1"/>
<evidence type="ECO:0000313" key="2">
    <source>
        <dbReference type="Proteomes" id="UP000053841"/>
    </source>
</evidence>
<dbReference type="KEGG" id="bze:COCCADRAFT_108027"/>